<dbReference type="PANTHER" id="PTHR46994">
    <property type="entry name" value="5'-METHYLTHIOADENOSINE/S-ADENOSYLHOMOCYSTEINE NUCLEOSIDASE 1"/>
    <property type="match status" value="1"/>
</dbReference>
<dbReference type="Gene3D" id="3.90.550.10">
    <property type="entry name" value="Spore Coat Polysaccharide Biosynthesis Protein SpsA, Chain A"/>
    <property type="match status" value="1"/>
</dbReference>
<proteinExistence type="predicted"/>
<evidence type="ECO:0000256" key="1">
    <source>
        <dbReference type="SAM" id="MobiDB-lite"/>
    </source>
</evidence>
<evidence type="ECO:0000256" key="2">
    <source>
        <dbReference type="SAM" id="SignalP"/>
    </source>
</evidence>
<dbReference type="SUPFAM" id="SSF53167">
    <property type="entry name" value="Purine and uridine phosphorylases"/>
    <property type="match status" value="1"/>
</dbReference>
<keyword evidence="2" id="KW-0732">Signal</keyword>
<dbReference type="PANTHER" id="PTHR46994:SF1">
    <property type="entry name" value="5'-METHYLTHIOADENOSINE NUCLEOSIDASE"/>
    <property type="match status" value="1"/>
</dbReference>
<feature type="domain" description="Nucleoside phosphorylase" evidence="3">
    <location>
        <begin position="312"/>
        <end position="534"/>
    </location>
</feature>
<organism evidence="4 5">
    <name type="scientific">[Myrmecia] bisecta</name>
    <dbReference type="NCBI Taxonomy" id="41462"/>
    <lineage>
        <taxon>Eukaryota</taxon>
        <taxon>Viridiplantae</taxon>
        <taxon>Chlorophyta</taxon>
        <taxon>core chlorophytes</taxon>
        <taxon>Trebouxiophyceae</taxon>
        <taxon>Trebouxiales</taxon>
        <taxon>Trebouxiaceae</taxon>
        <taxon>Myrmecia</taxon>
    </lineage>
</organism>
<reference evidence="4 5" key="1">
    <citation type="journal article" date="2024" name="Nat. Commun.">
        <title>Phylogenomics reveals the evolutionary origins of lichenization in chlorophyte algae.</title>
        <authorList>
            <person name="Puginier C."/>
            <person name="Libourel C."/>
            <person name="Otte J."/>
            <person name="Skaloud P."/>
            <person name="Haon M."/>
            <person name="Grisel S."/>
            <person name="Petersen M."/>
            <person name="Berrin J.G."/>
            <person name="Delaux P.M."/>
            <person name="Dal Grande F."/>
            <person name="Keller J."/>
        </authorList>
    </citation>
    <scope>NUCLEOTIDE SEQUENCE [LARGE SCALE GENOMIC DNA]</scope>
    <source>
        <strain evidence="4 5">SAG 2043</strain>
    </source>
</reference>
<gene>
    <name evidence="4" type="ORF">WJX72_010723</name>
</gene>
<evidence type="ECO:0000313" key="4">
    <source>
        <dbReference type="EMBL" id="KAK9802959.1"/>
    </source>
</evidence>
<dbReference type="SUPFAM" id="SSF53448">
    <property type="entry name" value="Nucleotide-diphospho-sugar transferases"/>
    <property type="match status" value="1"/>
</dbReference>
<dbReference type="InterPro" id="IPR029044">
    <property type="entry name" value="Nucleotide-diphossugar_trans"/>
</dbReference>
<dbReference type="Proteomes" id="UP001489004">
    <property type="component" value="Unassembled WGS sequence"/>
</dbReference>
<dbReference type="GO" id="GO:0009116">
    <property type="term" value="P:nucleoside metabolic process"/>
    <property type="evidence" value="ECO:0007669"/>
    <property type="project" value="InterPro"/>
</dbReference>
<dbReference type="GO" id="GO:0019509">
    <property type="term" value="P:L-methionine salvage from methylthioadenosine"/>
    <property type="evidence" value="ECO:0007669"/>
    <property type="project" value="InterPro"/>
</dbReference>
<dbReference type="InterPro" id="IPR035994">
    <property type="entry name" value="Nucleoside_phosphorylase_sf"/>
</dbReference>
<protein>
    <recommendedName>
        <fullName evidence="3">Nucleoside phosphorylase domain-containing protein</fullName>
    </recommendedName>
</protein>
<dbReference type="InterPro" id="IPR044580">
    <property type="entry name" value="MTAN"/>
</dbReference>
<evidence type="ECO:0000259" key="3">
    <source>
        <dbReference type="Pfam" id="PF01048"/>
    </source>
</evidence>
<feature type="chain" id="PRO_5043743896" description="Nucleoside phosphorylase domain-containing protein" evidence="2">
    <location>
        <begin position="22"/>
        <end position="550"/>
    </location>
</feature>
<dbReference type="InterPro" id="IPR000845">
    <property type="entry name" value="Nucleoside_phosphorylase_d"/>
</dbReference>
<evidence type="ECO:0000313" key="5">
    <source>
        <dbReference type="Proteomes" id="UP001489004"/>
    </source>
</evidence>
<dbReference type="CDD" id="cd09008">
    <property type="entry name" value="MTAN"/>
    <property type="match status" value="1"/>
</dbReference>
<sequence>MHLKRLLSAFVFFTVIASCGAQRRSAAGRRLRPRTAQQSTRRLTALHVGYVLGRLAEEGRFPELHVSITSLLFHASCPIHLHFATDNQSEAFLTAALPNMPAQLGFKHQVDWKFVDGHAVMGATMQAVQQTRAGSQFYHAFAHYKVSPEKLFPGVDRMLLLDFDTLVISDMCTVSNGVFAEMHSQQTLLAMAAEMHPTYVPGAEYHFLTYLLPAHLKDDSELGAIWWLFTDLADLSEVYVKNPKYAAGQAVIMSSAERATAMRACPDLQRKRPSSSERCQTPGLMAEQNGVTDGEPRHPRASTKSDTAVKTVLVLIAMEAEASPLVETLGTAQDEPPRIPKPAPCVSFSGTYKGLSVHVVHNGKCRVHGVDNVGTVPAALTAYLAIQEFKPDLVISAGTAGGFKSQGAAIADVFVSTAISNHDRHIPIPNFDAYGIWAYDPPETPNLVKALGLKTGLVSSGNALTYSIADMALMQGNNAAIKEMEAAGIAWAAHLFDVPLLAIKAVTDIVDGERAANEEFLENLHRAAQALQETIPPILEFIAGKRVSDL</sequence>
<dbReference type="GO" id="GO:0008930">
    <property type="term" value="F:methylthioadenosine nucleosidase activity"/>
    <property type="evidence" value="ECO:0007669"/>
    <property type="project" value="InterPro"/>
</dbReference>
<comment type="caution">
    <text evidence="4">The sequence shown here is derived from an EMBL/GenBank/DDBJ whole genome shotgun (WGS) entry which is preliminary data.</text>
</comment>
<accession>A0AAW1NY67</accession>
<dbReference type="Pfam" id="PF01048">
    <property type="entry name" value="PNP_UDP_1"/>
    <property type="match status" value="1"/>
</dbReference>
<name>A0AAW1NY67_9CHLO</name>
<dbReference type="AlphaFoldDB" id="A0AAW1NY67"/>
<dbReference type="Gene3D" id="3.40.50.1580">
    <property type="entry name" value="Nucleoside phosphorylase domain"/>
    <property type="match status" value="1"/>
</dbReference>
<keyword evidence="5" id="KW-1185">Reference proteome</keyword>
<feature type="signal peptide" evidence="2">
    <location>
        <begin position="1"/>
        <end position="21"/>
    </location>
</feature>
<dbReference type="PROSITE" id="PS51257">
    <property type="entry name" value="PROKAR_LIPOPROTEIN"/>
    <property type="match status" value="1"/>
</dbReference>
<feature type="region of interest" description="Disordered" evidence="1">
    <location>
        <begin position="267"/>
        <end position="304"/>
    </location>
</feature>
<dbReference type="EMBL" id="JALJOR010000026">
    <property type="protein sequence ID" value="KAK9802959.1"/>
    <property type="molecule type" value="Genomic_DNA"/>
</dbReference>